<feature type="domain" description="Photosynthetic reaction centre H subunit N-terminal" evidence="2">
    <location>
        <begin position="7"/>
        <end position="138"/>
    </location>
</feature>
<dbReference type="InterPro" id="IPR015810">
    <property type="entry name" value="Photo_RC_H_N"/>
</dbReference>
<dbReference type="NCBIfam" id="TIGR01150">
    <property type="entry name" value="puhA"/>
    <property type="match status" value="1"/>
</dbReference>
<dbReference type="EMBL" id="SHKP01000004">
    <property type="protein sequence ID" value="RZU02870.1"/>
    <property type="molecule type" value="Genomic_DNA"/>
</dbReference>
<dbReference type="GO" id="GO:0030077">
    <property type="term" value="C:plasma membrane light-harvesting complex"/>
    <property type="evidence" value="ECO:0007669"/>
    <property type="project" value="InterPro"/>
</dbReference>
<dbReference type="Proteomes" id="UP000293671">
    <property type="component" value="Unassembled WGS sequence"/>
</dbReference>
<dbReference type="Gene3D" id="4.10.540.10">
    <property type="entry name" value="Photosynthetic reaction centre, H subunit, N-terminal domain"/>
    <property type="match status" value="1"/>
</dbReference>
<keyword evidence="1" id="KW-0472">Membrane</keyword>
<keyword evidence="1" id="KW-1133">Transmembrane helix</keyword>
<dbReference type="Pfam" id="PF05239">
    <property type="entry name" value="PRC"/>
    <property type="match status" value="1"/>
</dbReference>
<dbReference type="InterPro" id="IPR027275">
    <property type="entry name" value="PRC-brl_dom"/>
</dbReference>
<protein>
    <submittedName>
        <fullName evidence="4">Photosynthetic reaction center H subunit</fullName>
    </submittedName>
</protein>
<keyword evidence="1" id="KW-0812">Transmembrane</keyword>
<dbReference type="AlphaFoldDB" id="A0A4Q7W175"/>
<dbReference type="InterPro" id="IPR005652">
    <property type="entry name" value="Photo_RC_H"/>
</dbReference>
<name>A0A4Q7W175_9BURK</name>
<evidence type="ECO:0000259" key="2">
    <source>
        <dbReference type="Pfam" id="PF03967"/>
    </source>
</evidence>
<proteinExistence type="predicted"/>
<feature type="transmembrane region" description="Helical" evidence="1">
    <location>
        <begin position="14"/>
        <end position="33"/>
    </location>
</feature>
<dbReference type="RefSeq" id="WP_130430588.1">
    <property type="nucleotide sequence ID" value="NZ_SHKP01000004.1"/>
</dbReference>
<dbReference type="GO" id="GO:0019684">
    <property type="term" value="P:photosynthesis, light reaction"/>
    <property type="evidence" value="ECO:0007669"/>
    <property type="project" value="InterPro"/>
</dbReference>
<dbReference type="InterPro" id="IPR014747">
    <property type="entry name" value="Bac_photo_RC_H_C"/>
</dbReference>
<dbReference type="SUPFAM" id="SSF81490">
    <property type="entry name" value="Photosystem II reaction centre subunit H, transmembrane region"/>
    <property type="match status" value="1"/>
</dbReference>
<dbReference type="Pfam" id="PF03967">
    <property type="entry name" value="PRCH"/>
    <property type="match status" value="1"/>
</dbReference>
<gene>
    <name evidence="4" type="ORF">EV670_0900</name>
</gene>
<accession>A0A4Q7W175</accession>
<feature type="domain" description="PRC-barrel" evidence="3">
    <location>
        <begin position="147"/>
        <end position="214"/>
    </location>
</feature>
<evidence type="ECO:0000259" key="3">
    <source>
        <dbReference type="Pfam" id="PF05239"/>
    </source>
</evidence>
<dbReference type="InterPro" id="IPR011033">
    <property type="entry name" value="PRC_barrel-like_sf"/>
</dbReference>
<evidence type="ECO:0000313" key="5">
    <source>
        <dbReference type="Proteomes" id="UP000293671"/>
    </source>
</evidence>
<reference evidence="4 5" key="1">
    <citation type="submission" date="2019-02" db="EMBL/GenBank/DDBJ databases">
        <title>Genomic Encyclopedia of Type Strains, Phase IV (KMG-IV): sequencing the most valuable type-strain genomes for metagenomic binning, comparative biology and taxonomic classification.</title>
        <authorList>
            <person name="Goeker M."/>
        </authorList>
    </citation>
    <scope>NUCLEOTIDE SEQUENCE [LARGE SCALE GENOMIC DNA]</scope>
    <source>
        <strain evidence="4 5">DSM 19570</strain>
    </source>
</reference>
<evidence type="ECO:0000256" key="1">
    <source>
        <dbReference type="SAM" id="Phobius"/>
    </source>
</evidence>
<dbReference type="SUPFAM" id="SSF50346">
    <property type="entry name" value="PRC-barrel domain"/>
    <property type="match status" value="1"/>
</dbReference>
<dbReference type="OrthoDB" id="8557487at2"/>
<dbReference type="InterPro" id="IPR037097">
    <property type="entry name" value="Photo_RC_H_N_sf"/>
</dbReference>
<organism evidence="4 5">
    <name type="scientific">Rivibacter subsaxonicus</name>
    <dbReference type="NCBI Taxonomy" id="457575"/>
    <lineage>
        <taxon>Bacteria</taxon>
        <taxon>Pseudomonadati</taxon>
        <taxon>Pseudomonadota</taxon>
        <taxon>Betaproteobacteria</taxon>
        <taxon>Burkholderiales</taxon>
        <taxon>Rivibacter</taxon>
    </lineage>
</organism>
<keyword evidence="5" id="KW-1185">Reference proteome</keyword>
<dbReference type="Gene3D" id="3.90.50.10">
    <property type="entry name" value="Photosynthetic Reaction Center, subunit H, domain 2"/>
    <property type="match status" value="1"/>
</dbReference>
<sequence length="259" mass="28101">MSTATGAITAYIDVAQIALYLFWVFFAGLIYYLHRENKREGYPLEAEGTAGRTWSQGFPAVPRPKSYLLADGSTVTAPHGRVSLQPLAAVPSGNFPGAPLDPIGDPLLAGVGPGSWTERADIVELTFEGKNKIVPLRVAPGFGVAEGDRDPRGLPVVGADGRVAGTVRELWVDRSEALFRYIELNLPNAAHGPQVLLPLNFARIEQRRVVVNALLGAQLANVPRTRHPDQVTRLEEEKIVAYYGAGTLYATPQRKEPLL</sequence>
<evidence type="ECO:0000313" key="4">
    <source>
        <dbReference type="EMBL" id="RZU02870.1"/>
    </source>
</evidence>
<comment type="caution">
    <text evidence="4">The sequence shown here is derived from an EMBL/GenBank/DDBJ whole genome shotgun (WGS) entry which is preliminary data.</text>
</comment>